<sequence length="138" mass="14078">MSVDGPKEVLAAACGTTQADDAEPPRGLAQRLGPVRGSSPLYYFLDSRLLAGGAWSTSGASAWGLNGDLIRVGPAGPVQGLCRACAGPVQGLEVEWPDEDETPGPQVRLGDTEETVAAGLEQCLLGSSLLMPVTSGSV</sequence>
<name>A0AAV7QKQ6_PLEWA</name>
<organism evidence="1 2">
    <name type="scientific">Pleurodeles waltl</name>
    <name type="common">Iberian ribbed newt</name>
    <dbReference type="NCBI Taxonomy" id="8319"/>
    <lineage>
        <taxon>Eukaryota</taxon>
        <taxon>Metazoa</taxon>
        <taxon>Chordata</taxon>
        <taxon>Craniata</taxon>
        <taxon>Vertebrata</taxon>
        <taxon>Euteleostomi</taxon>
        <taxon>Amphibia</taxon>
        <taxon>Batrachia</taxon>
        <taxon>Caudata</taxon>
        <taxon>Salamandroidea</taxon>
        <taxon>Salamandridae</taxon>
        <taxon>Pleurodelinae</taxon>
        <taxon>Pleurodeles</taxon>
    </lineage>
</organism>
<keyword evidence="2" id="KW-1185">Reference proteome</keyword>
<evidence type="ECO:0000313" key="2">
    <source>
        <dbReference type="Proteomes" id="UP001066276"/>
    </source>
</evidence>
<proteinExistence type="predicted"/>
<evidence type="ECO:0000313" key="1">
    <source>
        <dbReference type="EMBL" id="KAJ1140062.1"/>
    </source>
</evidence>
<dbReference type="Proteomes" id="UP001066276">
    <property type="component" value="Chromosome 6"/>
</dbReference>
<reference evidence="1" key="1">
    <citation type="journal article" date="2022" name="bioRxiv">
        <title>Sequencing and chromosome-scale assembly of the giantPleurodeles waltlgenome.</title>
        <authorList>
            <person name="Brown T."/>
            <person name="Elewa A."/>
            <person name="Iarovenko S."/>
            <person name="Subramanian E."/>
            <person name="Araus A.J."/>
            <person name="Petzold A."/>
            <person name="Susuki M."/>
            <person name="Suzuki K.-i.T."/>
            <person name="Hayashi T."/>
            <person name="Toyoda A."/>
            <person name="Oliveira C."/>
            <person name="Osipova E."/>
            <person name="Leigh N.D."/>
            <person name="Simon A."/>
            <person name="Yun M.H."/>
        </authorList>
    </citation>
    <scope>NUCLEOTIDE SEQUENCE</scope>
    <source>
        <strain evidence="1">20211129_DDA</strain>
        <tissue evidence="1">Liver</tissue>
    </source>
</reference>
<dbReference type="AlphaFoldDB" id="A0AAV7QKQ6"/>
<dbReference type="EMBL" id="JANPWB010000010">
    <property type="protein sequence ID" value="KAJ1140062.1"/>
    <property type="molecule type" value="Genomic_DNA"/>
</dbReference>
<protein>
    <submittedName>
        <fullName evidence="1">Uncharacterized protein</fullName>
    </submittedName>
</protein>
<accession>A0AAV7QKQ6</accession>
<comment type="caution">
    <text evidence="1">The sequence shown here is derived from an EMBL/GenBank/DDBJ whole genome shotgun (WGS) entry which is preliminary data.</text>
</comment>
<gene>
    <name evidence="1" type="ORF">NDU88_006423</name>
</gene>